<name>A0ABR1LUN5_9PEZI</name>
<dbReference type="Proteomes" id="UP001365128">
    <property type="component" value="Unassembled WGS sequence"/>
</dbReference>
<accession>A0ABR1LUN5</accession>
<sequence>MWILLNKEAISYKWTLVDSPIYRLYQDTIQRRKFESPSTWTHLFNHVRNIRAAIDLCQLVFLLRLRLPQIDCGDNFGSERTGRIHSRASRQDASFFFSTCARFCLGFVDQADLFHALRLLNTSITPLRVPLRRIIIPLKMDFRLIPRQRNSYSKSLRAKPLPNSFCMGRPCSSFDKSRLGSHIFERGHFRESPGRSPIRVSTHHPPVAAGDLSEHQACSSSRRSPCLPGFLRIASSPHGGRHSPPARCRW</sequence>
<reference evidence="1 2" key="1">
    <citation type="submission" date="2024-04" db="EMBL/GenBank/DDBJ databases">
        <title>Phyllosticta paracitricarpa is synonymous to the EU quarantine fungus P. citricarpa based on phylogenomic analyses.</title>
        <authorList>
            <consortium name="Lawrence Berkeley National Laboratory"/>
            <person name="Van Ingen-Buijs V.A."/>
            <person name="Van Westerhoven A.C."/>
            <person name="Haridas S."/>
            <person name="Skiadas P."/>
            <person name="Martin F."/>
            <person name="Groenewald J.Z."/>
            <person name="Crous P.W."/>
            <person name="Seidl M.F."/>
        </authorList>
    </citation>
    <scope>NUCLEOTIDE SEQUENCE [LARGE SCALE GENOMIC DNA]</scope>
    <source>
        <strain evidence="1 2">CBS 122670</strain>
    </source>
</reference>
<comment type="caution">
    <text evidence="1">The sequence shown here is derived from an EMBL/GenBank/DDBJ whole genome shotgun (WGS) entry which is preliminary data.</text>
</comment>
<evidence type="ECO:0000313" key="1">
    <source>
        <dbReference type="EMBL" id="KAK7537780.1"/>
    </source>
</evidence>
<keyword evidence="2" id="KW-1185">Reference proteome</keyword>
<gene>
    <name evidence="1" type="ORF">IWX46DRAFT_250349</name>
</gene>
<organism evidence="1 2">
    <name type="scientific">Phyllosticta citricarpa</name>
    <dbReference type="NCBI Taxonomy" id="55181"/>
    <lineage>
        <taxon>Eukaryota</taxon>
        <taxon>Fungi</taxon>
        <taxon>Dikarya</taxon>
        <taxon>Ascomycota</taxon>
        <taxon>Pezizomycotina</taxon>
        <taxon>Dothideomycetes</taxon>
        <taxon>Dothideomycetes incertae sedis</taxon>
        <taxon>Botryosphaeriales</taxon>
        <taxon>Phyllostictaceae</taxon>
        <taxon>Phyllosticta</taxon>
    </lineage>
</organism>
<dbReference type="EMBL" id="JBBPDW010000033">
    <property type="protein sequence ID" value="KAK7537780.1"/>
    <property type="molecule type" value="Genomic_DNA"/>
</dbReference>
<evidence type="ECO:0000313" key="2">
    <source>
        <dbReference type="Proteomes" id="UP001365128"/>
    </source>
</evidence>
<proteinExistence type="predicted"/>
<protein>
    <submittedName>
        <fullName evidence="1">Uncharacterized protein</fullName>
    </submittedName>
</protein>